<evidence type="ECO:0000313" key="1">
    <source>
        <dbReference type="EMBL" id="KAL2336945.1"/>
    </source>
</evidence>
<comment type="caution">
    <text evidence="1">The sequence shown here is derived from an EMBL/GenBank/DDBJ whole genome shotgun (WGS) entry which is preliminary data.</text>
</comment>
<keyword evidence="2" id="KW-1185">Reference proteome</keyword>
<name>A0ABD1MMA7_9FABA</name>
<dbReference type="EMBL" id="JBGMDY010000004">
    <property type="protein sequence ID" value="KAL2336945.1"/>
    <property type="molecule type" value="Genomic_DNA"/>
</dbReference>
<accession>A0ABD1MMA7</accession>
<reference evidence="1 2" key="1">
    <citation type="submission" date="2024-08" db="EMBL/GenBank/DDBJ databases">
        <title>Insights into the chromosomal genome structure of Flemingia macrophylla.</title>
        <authorList>
            <person name="Ding Y."/>
            <person name="Zhao Y."/>
            <person name="Bi W."/>
            <person name="Wu M."/>
            <person name="Zhao G."/>
            <person name="Gong Y."/>
            <person name="Li W."/>
            <person name="Zhang P."/>
        </authorList>
    </citation>
    <scope>NUCLEOTIDE SEQUENCE [LARGE SCALE GENOMIC DNA]</scope>
    <source>
        <strain evidence="1">DYQJB</strain>
        <tissue evidence="1">Leaf</tissue>
    </source>
</reference>
<gene>
    <name evidence="1" type="ORF">Fmac_011391</name>
</gene>
<proteinExistence type="predicted"/>
<sequence>MDGWNYVLEYRIVLTITIMEKCKGQKGQSQIKVMGRLNLYEYIRIEKWCISKPFRNGWLGPGSNFLIPVKTFD</sequence>
<dbReference type="Proteomes" id="UP001603857">
    <property type="component" value="Unassembled WGS sequence"/>
</dbReference>
<dbReference type="AlphaFoldDB" id="A0ABD1MMA7"/>
<evidence type="ECO:0000313" key="2">
    <source>
        <dbReference type="Proteomes" id="UP001603857"/>
    </source>
</evidence>
<protein>
    <submittedName>
        <fullName evidence="1">Uncharacterized protein</fullName>
    </submittedName>
</protein>
<organism evidence="1 2">
    <name type="scientific">Flemingia macrophylla</name>
    <dbReference type="NCBI Taxonomy" id="520843"/>
    <lineage>
        <taxon>Eukaryota</taxon>
        <taxon>Viridiplantae</taxon>
        <taxon>Streptophyta</taxon>
        <taxon>Embryophyta</taxon>
        <taxon>Tracheophyta</taxon>
        <taxon>Spermatophyta</taxon>
        <taxon>Magnoliopsida</taxon>
        <taxon>eudicotyledons</taxon>
        <taxon>Gunneridae</taxon>
        <taxon>Pentapetalae</taxon>
        <taxon>rosids</taxon>
        <taxon>fabids</taxon>
        <taxon>Fabales</taxon>
        <taxon>Fabaceae</taxon>
        <taxon>Papilionoideae</taxon>
        <taxon>50 kb inversion clade</taxon>
        <taxon>NPAAA clade</taxon>
        <taxon>indigoferoid/millettioid clade</taxon>
        <taxon>Phaseoleae</taxon>
        <taxon>Flemingia</taxon>
    </lineage>
</organism>